<dbReference type="InterPro" id="IPR000644">
    <property type="entry name" value="CBS_dom"/>
</dbReference>
<evidence type="ECO:0000256" key="1">
    <source>
        <dbReference type="PROSITE-ProRule" id="PRU00703"/>
    </source>
</evidence>
<dbReference type="RefSeq" id="WP_155302850.1">
    <property type="nucleotide sequence ID" value="NZ_AP021875.1"/>
</dbReference>
<dbReference type="SUPFAM" id="SSF54631">
    <property type="entry name" value="CBS-domain pair"/>
    <property type="match status" value="1"/>
</dbReference>
<dbReference type="KEGG" id="dwd:DSCW_11890"/>
<dbReference type="CDD" id="cd02205">
    <property type="entry name" value="CBS_pair_SF"/>
    <property type="match status" value="1"/>
</dbReference>
<dbReference type="EMBL" id="AP021875">
    <property type="protein sequence ID" value="BBO73772.1"/>
    <property type="molecule type" value="Genomic_DNA"/>
</dbReference>
<evidence type="ECO:0000259" key="2">
    <source>
        <dbReference type="PROSITE" id="PS51371"/>
    </source>
</evidence>
<accession>A0A5K7YVI4</accession>
<dbReference type="AlphaFoldDB" id="A0A5K7YVI4"/>
<sequence length="192" mass="21881">MRNYIVKDLMVPISEYATVPEEATLFEAVLALEKAQEKFQQNRYSHRAVLILDKNKKVIGKLSQMDFLTALEPKDANLERIRRFKWFGFSRKAVALQQEEYLKASPPIPDLYSKVAKKRVTEFMQRPTEGEYVDENATLEMALHQLTAESNLSLLVARKSEIVGILRLADVFAAVYHTMKESESLQGNGEAG</sequence>
<dbReference type="Pfam" id="PF00571">
    <property type="entry name" value="CBS"/>
    <property type="match status" value="2"/>
</dbReference>
<dbReference type="InterPro" id="IPR046342">
    <property type="entry name" value="CBS_dom_sf"/>
</dbReference>
<evidence type="ECO:0000313" key="3">
    <source>
        <dbReference type="EMBL" id="BBO73772.1"/>
    </source>
</evidence>
<gene>
    <name evidence="3" type="ORF">DSCW_11890</name>
</gene>
<organism evidence="3 4">
    <name type="scientific">Desulfosarcina widdelii</name>
    <dbReference type="NCBI Taxonomy" id="947919"/>
    <lineage>
        <taxon>Bacteria</taxon>
        <taxon>Pseudomonadati</taxon>
        <taxon>Thermodesulfobacteriota</taxon>
        <taxon>Desulfobacteria</taxon>
        <taxon>Desulfobacterales</taxon>
        <taxon>Desulfosarcinaceae</taxon>
        <taxon>Desulfosarcina</taxon>
    </lineage>
</organism>
<dbReference type="OrthoDB" id="5470806at2"/>
<dbReference type="PROSITE" id="PS51371">
    <property type="entry name" value="CBS"/>
    <property type="match status" value="1"/>
</dbReference>
<feature type="domain" description="CBS" evidence="2">
    <location>
        <begin position="10"/>
        <end position="79"/>
    </location>
</feature>
<evidence type="ECO:0000313" key="4">
    <source>
        <dbReference type="Proteomes" id="UP000427769"/>
    </source>
</evidence>
<dbReference type="Gene3D" id="3.10.580.10">
    <property type="entry name" value="CBS-domain"/>
    <property type="match status" value="1"/>
</dbReference>
<keyword evidence="4" id="KW-1185">Reference proteome</keyword>
<keyword evidence="1" id="KW-0129">CBS domain</keyword>
<name>A0A5K7YVI4_9BACT</name>
<dbReference type="Proteomes" id="UP000427769">
    <property type="component" value="Chromosome"/>
</dbReference>
<proteinExistence type="predicted"/>
<protein>
    <recommendedName>
        <fullName evidence="2">CBS domain-containing protein</fullName>
    </recommendedName>
</protein>
<reference evidence="3 4" key="1">
    <citation type="submission" date="2019-11" db="EMBL/GenBank/DDBJ databases">
        <title>Comparative genomics of hydrocarbon-degrading Desulfosarcina strains.</title>
        <authorList>
            <person name="Watanabe M."/>
            <person name="Kojima H."/>
            <person name="Fukui M."/>
        </authorList>
    </citation>
    <scope>NUCLEOTIDE SEQUENCE [LARGE SCALE GENOMIC DNA]</scope>
    <source>
        <strain evidence="3 4">PP31</strain>
    </source>
</reference>